<evidence type="ECO:0000313" key="3">
    <source>
        <dbReference type="Proteomes" id="UP001164439"/>
    </source>
</evidence>
<evidence type="ECO:0000313" key="2">
    <source>
        <dbReference type="EMBL" id="WAZ23611.1"/>
    </source>
</evidence>
<reference evidence="2" key="1">
    <citation type="submission" date="2022-12" db="EMBL/GenBank/DDBJ databases">
        <authorList>
            <person name="Ruckert C."/>
            <person name="Busche T."/>
            <person name="Kalinowski J."/>
            <person name="Wittmann C."/>
        </authorList>
    </citation>
    <scope>NUCLEOTIDE SEQUENCE</scope>
    <source>
        <strain evidence="2">DSM 40467</strain>
    </source>
</reference>
<dbReference type="RefSeq" id="WP_269661157.1">
    <property type="nucleotide sequence ID" value="NZ_CP114413.1"/>
</dbReference>
<accession>A0ABY7KGE6</accession>
<protein>
    <recommendedName>
        <fullName evidence="4">Secreted protein</fullName>
    </recommendedName>
</protein>
<name>A0ABY7KGE6_9ACTN</name>
<feature type="region of interest" description="Disordered" evidence="1">
    <location>
        <begin position="93"/>
        <end position="225"/>
    </location>
</feature>
<gene>
    <name evidence="2" type="ORF">STRCI_004963</name>
</gene>
<keyword evidence="3" id="KW-1185">Reference proteome</keyword>
<feature type="compositionally biased region" description="Basic and acidic residues" evidence="1">
    <location>
        <begin position="209"/>
        <end position="225"/>
    </location>
</feature>
<evidence type="ECO:0008006" key="4">
    <source>
        <dbReference type="Google" id="ProtNLM"/>
    </source>
</evidence>
<evidence type="ECO:0000256" key="1">
    <source>
        <dbReference type="SAM" id="MobiDB-lite"/>
    </source>
</evidence>
<dbReference type="EMBL" id="CP114413">
    <property type="protein sequence ID" value="WAZ23611.1"/>
    <property type="molecule type" value="Genomic_DNA"/>
</dbReference>
<feature type="compositionally biased region" description="Low complexity" evidence="1">
    <location>
        <begin position="102"/>
        <end position="122"/>
    </location>
</feature>
<feature type="region of interest" description="Disordered" evidence="1">
    <location>
        <begin position="244"/>
        <end position="263"/>
    </location>
</feature>
<dbReference type="Proteomes" id="UP001164439">
    <property type="component" value="Chromosome"/>
</dbReference>
<proteinExistence type="predicted"/>
<sequence>MTSPAAPPAAALRLPRTVAGRRALFLALLVGGLFALGLLWGQRAQAADGVPTGPVGEVRASLGRVVEQVGNAPTPPQHSPLPVADVVEGVTEGLDETREKLPPLSSLPTLPTTPDAPGLPALPELPVRTLPAPATTAPQPEPEPGASSTGDHARRAEAAKGTPYGPRSSTSYDVTVDRAAARPHHRADSVTPPPAPVPHAPTDGPGGALDHRATVDNGTPRHGDAHAVALDHRAPLRLVPGAAARVDADETRDEYRDIPVSPA</sequence>
<organism evidence="2 3">
    <name type="scientific">Streptomyces cinnabarinus</name>
    <dbReference type="NCBI Taxonomy" id="67287"/>
    <lineage>
        <taxon>Bacteria</taxon>
        <taxon>Bacillati</taxon>
        <taxon>Actinomycetota</taxon>
        <taxon>Actinomycetes</taxon>
        <taxon>Kitasatosporales</taxon>
        <taxon>Streptomycetaceae</taxon>
        <taxon>Streptomyces</taxon>
    </lineage>
</organism>
<feature type="compositionally biased region" description="Basic and acidic residues" evidence="1">
    <location>
        <begin position="246"/>
        <end position="257"/>
    </location>
</feature>